<keyword evidence="1" id="KW-0378">Hydrolase</keyword>
<dbReference type="Proteomes" id="UP001295740">
    <property type="component" value="Unassembled WGS sequence"/>
</dbReference>
<protein>
    <submittedName>
        <fullName evidence="3">Uu.00g134440.m01.CDS01</fullName>
    </submittedName>
</protein>
<reference evidence="3" key="1">
    <citation type="submission" date="2023-10" db="EMBL/GenBank/DDBJ databases">
        <authorList>
            <person name="Hackl T."/>
        </authorList>
    </citation>
    <scope>NUCLEOTIDE SEQUENCE</scope>
</reference>
<evidence type="ECO:0000313" key="4">
    <source>
        <dbReference type="Proteomes" id="UP001295740"/>
    </source>
</evidence>
<dbReference type="GO" id="GO:0016787">
    <property type="term" value="F:hydrolase activity"/>
    <property type="evidence" value="ECO:0007669"/>
    <property type="project" value="UniProtKB-KW"/>
</dbReference>
<dbReference type="Pfam" id="PF07859">
    <property type="entry name" value="Abhydrolase_3"/>
    <property type="match status" value="1"/>
</dbReference>
<dbReference type="InterPro" id="IPR050300">
    <property type="entry name" value="GDXG_lipolytic_enzyme"/>
</dbReference>
<dbReference type="PANTHER" id="PTHR48081:SF8">
    <property type="entry name" value="ALPHA_BETA HYDROLASE FOLD-3 DOMAIN-CONTAINING PROTEIN-RELATED"/>
    <property type="match status" value="1"/>
</dbReference>
<organism evidence="3 4">
    <name type="scientific">Anthostomella pinea</name>
    <dbReference type="NCBI Taxonomy" id="933095"/>
    <lineage>
        <taxon>Eukaryota</taxon>
        <taxon>Fungi</taxon>
        <taxon>Dikarya</taxon>
        <taxon>Ascomycota</taxon>
        <taxon>Pezizomycotina</taxon>
        <taxon>Sordariomycetes</taxon>
        <taxon>Xylariomycetidae</taxon>
        <taxon>Xylariales</taxon>
        <taxon>Xylariaceae</taxon>
        <taxon>Anthostomella</taxon>
    </lineage>
</organism>
<dbReference type="AlphaFoldDB" id="A0AAI8YKY1"/>
<dbReference type="InterPro" id="IPR013094">
    <property type="entry name" value="AB_hydrolase_3"/>
</dbReference>
<comment type="caution">
    <text evidence="3">The sequence shown here is derived from an EMBL/GenBank/DDBJ whole genome shotgun (WGS) entry which is preliminary data.</text>
</comment>
<feature type="domain" description="Alpha/beta hydrolase fold-3" evidence="2">
    <location>
        <begin position="131"/>
        <end position="343"/>
    </location>
</feature>
<dbReference type="PANTHER" id="PTHR48081">
    <property type="entry name" value="AB HYDROLASE SUPERFAMILY PROTEIN C4A8.06C"/>
    <property type="match status" value="1"/>
</dbReference>
<sequence>MASQNQYPLLSHQPLRLLFQLTYIGTVVARLPYWLIVALVRPFRPHQRWTTKQSFMTRVMYAMLDMTSHLGITETLSLKKKNEGNRFQIIDPSPLDVYEGPLASVVKPQPVGGTWFPHAPDPNVASQVVGLYFHGGAFVMGDGRTDSCGFSANLLLDHGGVDTVLSLQYRLSGYSGINPFPAALQDAVTAYLFLVNQMRIPGHRIVILGDSAGGNLTIALLRYIQDFGAGLGVPNPGYAVLFSPWVAPLHYDTANHRNRGADYLPTSFLRWGARAYSANLTDASSRPYITPLGNPFTTPVPIFVNTGSAELFLDADTHWVEEMAGVDGNVIESHLEDAACHDTFLAAKIIGFEESARDVAIAVGGFIRKHRLTHPH</sequence>
<evidence type="ECO:0000313" key="3">
    <source>
        <dbReference type="EMBL" id="CAJ2508418.1"/>
    </source>
</evidence>
<dbReference type="InterPro" id="IPR029058">
    <property type="entry name" value="AB_hydrolase_fold"/>
</dbReference>
<accession>A0AAI8YKY1</accession>
<dbReference type="EMBL" id="CAUWAG010000011">
    <property type="protein sequence ID" value="CAJ2508418.1"/>
    <property type="molecule type" value="Genomic_DNA"/>
</dbReference>
<name>A0AAI8YKY1_9PEZI</name>
<keyword evidence="4" id="KW-1185">Reference proteome</keyword>
<evidence type="ECO:0000256" key="1">
    <source>
        <dbReference type="ARBA" id="ARBA00022801"/>
    </source>
</evidence>
<gene>
    <name evidence="3" type="ORF">KHLLAP_LOCUS8886</name>
</gene>
<evidence type="ECO:0000259" key="2">
    <source>
        <dbReference type="Pfam" id="PF07859"/>
    </source>
</evidence>
<dbReference type="SUPFAM" id="SSF53474">
    <property type="entry name" value="alpha/beta-Hydrolases"/>
    <property type="match status" value="1"/>
</dbReference>
<proteinExistence type="predicted"/>
<dbReference type="Gene3D" id="3.40.50.1820">
    <property type="entry name" value="alpha/beta hydrolase"/>
    <property type="match status" value="1"/>
</dbReference>